<keyword evidence="2" id="KW-1185">Reference proteome</keyword>
<gene>
    <name evidence="1" type="ORF">ACFQ47_08235</name>
</gene>
<comment type="caution">
    <text evidence="1">The sequence shown here is derived from an EMBL/GenBank/DDBJ whole genome shotgun (WGS) entry which is preliminary data.</text>
</comment>
<name>A0ABW4CSE3_9LACO</name>
<organism evidence="1 2">
    <name type="scientific">Lacticaseibacillus yichunensis</name>
    <dbReference type="NCBI Taxonomy" id="2486015"/>
    <lineage>
        <taxon>Bacteria</taxon>
        <taxon>Bacillati</taxon>
        <taxon>Bacillota</taxon>
        <taxon>Bacilli</taxon>
        <taxon>Lactobacillales</taxon>
        <taxon>Lactobacillaceae</taxon>
        <taxon>Lacticaseibacillus</taxon>
    </lineage>
</organism>
<dbReference type="Proteomes" id="UP001597192">
    <property type="component" value="Unassembled WGS sequence"/>
</dbReference>
<proteinExistence type="predicted"/>
<dbReference type="EMBL" id="JBHTOG010000043">
    <property type="protein sequence ID" value="MFD1432666.1"/>
    <property type="molecule type" value="Genomic_DNA"/>
</dbReference>
<evidence type="ECO:0008006" key="3">
    <source>
        <dbReference type="Google" id="ProtNLM"/>
    </source>
</evidence>
<evidence type="ECO:0000313" key="1">
    <source>
        <dbReference type="EMBL" id="MFD1432666.1"/>
    </source>
</evidence>
<reference evidence="2" key="1">
    <citation type="journal article" date="2019" name="Int. J. Syst. Evol. Microbiol.">
        <title>The Global Catalogue of Microorganisms (GCM) 10K type strain sequencing project: providing services to taxonomists for standard genome sequencing and annotation.</title>
        <authorList>
            <consortium name="The Broad Institute Genomics Platform"/>
            <consortium name="The Broad Institute Genome Sequencing Center for Infectious Disease"/>
            <person name="Wu L."/>
            <person name="Ma J."/>
        </authorList>
    </citation>
    <scope>NUCLEOTIDE SEQUENCE [LARGE SCALE GENOMIC DNA]</scope>
    <source>
        <strain evidence="2">CCM 8947</strain>
    </source>
</reference>
<evidence type="ECO:0000313" key="2">
    <source>
        <dbReference type="Proteomes" id="UP001597192"/>
    </source>
</evidence>
<sequence length="248" mass="28255">MRDSLIYVHYEPLAHMFLTAGIGAADILEAHPAPLRHLLLLPPIDEDEFIDPHTGFNELSGEEAVTTFLRGKEARTRNWLDYKHGSYLRELTPTEIAELLYLGHAKTHIQPPFYYKLQNNMVHLPLRNGMVTLYFRQLAQFSSTLASAVVRHLRLAANDQPFWLRLRQQHFPPLTPEVVGQLYPLLEDGILFDFSRGIFSQGSVTIPLLALADRFVPDRLPDPAGVTQRGDLVLDREAGTWQLALREQ</sequence>
<accession>A0ABW4CSE3</accession>
<dbReference type="RefSeq" id="WP_125697825.1">
    <property type="nucleotide sequence ID" value="NZ_JBHTOG010000043.1"/>
</dbReference>
<protein>
    <recommendedName>
        <fullName evidence="3">ATP-dependent helicase</fullName>
    </recommendedName>
</protein>